<protein>
    <recommendedName>
        <fullName evidence="2">CBM20 domain-containing protein</fullName>
    </recommendedName>
</protein>
<dbReference type="InterPro" id="IPR013784">
    <property type="entry name" value="Carb-bd-like_fold"/>
</dbReference>
<dbReference type="SMART" id="SM01065">
    <property type="entry name" value="CBM_2"/>
    <property type="match status" value="1"/>
</dbReference>
<dbReference type="SUPFAM" id="SSF49452">
    <property type="entry name" value="Starch-binding domain-like"/>
    <property type="match status" value="1"/>
</dbReference>
<gene>
    <name evidence="3" type="ORF">NTEN_LOCUS4433</name>
</gene>
<evidence type="ECO:0000259" key="2">
    <source>
        <dbReference type="PROSITE" id="PS51166"/>
    </source>
</evidence>
<feature type="compositionally biased region" description="Low complexity" evidence="1">
    <location>
        <begin position="835"/>
        <end position="859"/>
    </location>
</feature>
<dbReference type="Pfam" id="PF00686">
    <property type="entry name" value="CBM_20"/>
    <property type="match status" value="1"/>
</dbReference>
<dbReference type="GO" id="GO:0008081">
    <property type="term" value="F:phosphoric diester hydrolase activity"/>
    <property type="evidence" value="ECO:0007669"/>
    <property type="project" value="InterPro"/>
</dbReference>
<dbReference type="Gene3D" id="2.60.40.10">
    <property type="entry name" value="Immunoglobulins"/>
    <property type="match status" value="1"/>
</dbReference>
<dbReference type="Gene3D" id="3.20.20.190">
    <property type="entry name" value="Phosphatidylinositol (PI) phosphodiesterase"/>
    <property type="match status" value="1"/>
</dbReference>
<dbReference type="InterPro" id="IPR051578">
    <property type="entry name" value="GDPD"/>
</dbReference>
<feature type="compositionally biased region" description="Basic residues" evidence="1">
    <location>
        <begin position="860"/>
        <end position="869"/>
    </location>
</feature>
<proteinExistence type="predicted"/>
<dbReference type="SUPFAM" id="SSF51695">
    <property type="entry name" value="PLC-like phosphodiesterases"/>
    <property type="match status" value="1"/>
</dbReference>
<feature type="region of interest" description="Disordered" evidence="1">
    <location>
        <begin position="825"/>
        <end position="869"/>
    </location>
</feature>
<feature type="region of interest" description="Disordered" evidence="1">
    <location>
        <begin position="43"/>
        <end position="62"/>
    </location>
</feature>
<dbReference type="InterPro" id="IPR013783">
    <property type="entry name" value="Ig-like_fold"/>
</dbReference>
<dbReference type="InterPro" id="IPR017946">
    <property type="entry name" value="PLC-like_Pdiesterase_TIM-brl"/>
</dbReference>
<dbReference type="GO" id="GO:0046475">
    <property type="term" value="P:glycerophospholipid catabolic process"/>
    <property type="evidence" value="ECO:0007669"/>
    <property type="project" value="TreeGrafter"/>
</dbReference>
<dbReference type="AlphaFoldDB" id="A0A6H5G5S3"/>
<sequence>MPFQKRRNDITSGRNGLLVHSDRSSSHCGDVMVVILIVGGEQPSPVPSSTTVSITSSGSQVSPDEQIASSKEVLKKNTYRILQHYVLRGCISRMVQAETQDSERLAVTGSCKELGSWETDALLLLDREGDSSIWSKTVALQSNSEIKYRYVIVTDDSQSEEFVKTKETEPLRSVRRWEASEDPRRIEPMGENLNVTSTKRELYLKMSADDIRRLKQSRADIERCAIEEFHNSEAAFGWLTNDIALHFKLFAKSVELFDRRLRDKPLYVKLRMIPIVPGCSTNVDYYRDGSKGWPVVEVSVLDEGRRRFRRQPEYGTPICPTMDNVIYQINAGSITGTGIVFDFHHYKKEGDIKPIHFGFSCLHPCKLGNNEGQLTTEICNIRDEIIGRVKLSYVFIFPTPTIKFKLHHSLSASWSKIWFGRDTQGRKISVVKRCVGTRNNRIYCIESTRHDVDYVRITVQFSKDSIPVFGHSPYLVVALKNPEDPFPLEQYQIRVEDMTVAQLQRMAIPPEKCSGHSDIPDHKNPLAQQNWPFPSLVQLLNGVNRNVGFLIELVTTNQLIDGSYHDRHDYDVNKHVVQSQVSGPVSLTFTSSRLLVQFNLQWTCPLLSMHDRSPHSGRVHDLLYKVCGPQGAEEDTKNRVLLGTEEWVTRKKVEVVTKRQIATRVQREVLLEDGKVVQDTGPKVTTTTTEDTHKNESENTEYTLLTESLAQALVDTLCWPMILTVASGCHEFKRGPVPPLRQTINNPPLSSISLSDYLFEGGRARPDNFGYRTKAWNVYGHHSREADTSLFFQVPSPGRPCDGSALKQWRLFLIPLPVAVHHLKHQQQPTPTLPPTTKTTTNSNYQTINTNTPTNNNNNQRHHRHQQKQ</sequence>
<organism evidence="3 4">
    <name type="scientific">Nesidiocoris tenuis</name>
    <dbReference type="NCBI Taxonomy" id="355587"/>
    <lineage>
        <taxon>Eukaryota</taxon>
        <taxon>Metazoa</taxon>
        <taxon>Ecdysozoa</taxon>
        <taxon>Arthropoda</taxon>
        <taxon>Hexapoda</taxon>
        <taxon>Insecta</taxon>
        <taxon>Pterygota</taxon>
        <taxon>Neoptera</taxon>
        <taxon>Paraneoptera</taxon>
        <taxon>Hemiptera</taxon>
        <taxon>Heteroptera</taxon>
        <taxon>Panheteroptera</taxon>
        <taxon>Cimicomorpha</taxon>
        <taxon>Miridae</taxon>
        <taxon>Dicyphina</taxon>
        <taxon>Nesidiocoris</taxon>
    </lineage>
</organism>
<dbReference type="GO" id="GO:2001070">
    <property type="term" value="F:starch binding"/>
    <property type="evidence" value="ECO:0007669"/>
    <property type="project" value="InterPro"/>
</dbReference>
<dbReference type="PANTHER" id="PTHR22958:SF1">
    <property type="entry name" value="GLYCEROPHOSPHOCHOLINE PHOSPHODIESTERASE GPCPD1"/>
    <property type="match status" value="1"/>
</dbReference>
<evidence type="ECO:0000313" key="3">
    <source>
        <dbReference type="EMBL" id="CAA9998139.1"/>
    </source>
</evidence>
<dbReference type="OrthoDB" id="6605262at2759"/>
<keyword evidence="4" id="KW-1185">Reference proteome</keyword>
<dbReference type="Proteomes" id="UP000479000">
    <property type="component" value="Unassembled WGS sequence"/>
</dbReference>
<dbReference type="EMBL" id="CADCXU010006591">
    <property type="protein sequence ID" value="CAA9998139.1"/>
    <property type="molecule type" value="Genomic_DNA"/>
</dbReference>
<evidence type="ECO:0000256" key="1">
    <source>
        <dbReference type="SAM" id="MobiDB-lite"/>
    </source>
</evidence>
<reference evidence="3 4" key="1">
    <citation type="submission" date="2020-02" db="EMBL/GenBank/DDBJ databases">
        <authorList>
            <person name="Ferguson B K."/>
        </authorList>
    </citation>
    <scope>NUCLEOTIDE SEQUENCE [LARGE SCALE GENOMIC DNA]</scope>
</reference>
<dbReference type="PANTHER" id="PTHR22958">
    <property type="entry name" value="GLYCEROPHOSPHORYL DIESTER PHOSPHODIESTERASE"/>
    <property type="match status" value="1"/>
</dbReference>
<accession>A0A6H5G5S3</accession>
<evidence type="ECO:0000313" key="4">
    <source>
        <dbReference type="Proteomes" id="UP000479000"/>
    </source>
</evidence>
<name>A0A6H5G5S3_9HEMI</name>
<feature type="compositionally biased region" description="Low complexity" evidence="1">
    <location>
        <begin position="47"/>
        <end position="62"/>
    </location>
</feature>
<feature type="domain" description="CBM20" evidence="2">
    <location>
        <begin position="74"/>
        <end position="191"/>
    </location>
</feature>
<dbReference type="PROSITE" id="PS51166">
    <property type="entry name" value="CBM20"/>
    <property type="match status" value="1"/>
</dbReference>
<dbReference type="InterPro" id="IPR002044">
    <property type="entry name" value="CBM20"/>
</dbReference>